<comment type="cofactor">
    <cofactor evidence="1">
        <name>L-ascorbate</name>
        <dbReference type="ChEBI" id="CHEBI:38290"/>
    </cofactor>
</comment>
<evidence type="ECO:0000256" key="4">
    <source>
        <dbReference type="ARBA" id="ARBA00022964"/>
    </source>
</evidence>
<evidence type="ECO:0000313" key="11">
    <source>
        <dbReference type="Proteomes" id="UP001190700"/>
    </source>
</evidence>
<feature type="domain" description="Fe2OG dioxygenase" evidence="9">
    <location>
        <begin position="207"/>
        <end position="310"/>
    </location>
</feature>
<dbReference type="GO" id="GO:0005506">
    <property type="term" value="F:iron ion binding"/>
    <property type="evidence" value="ECO:0007669"/>
    <property type="project" value="InterPro"/>
</dbReference>
<dbReference type="SMART" id="SM00702">
    <property type="entry name" value="P4Hc"/>
    <property type="match status" value="1"/>
</dbReference>
<dbReference type="PANTHER" id="PTHR10869:SF229">
    <property type="entry name" value="PROLYL 4-HYDROXYLASE ALPHA SUBUNIT DOMAIN-CONTAINING PROTEIN"/>
    <property type="match status" value="1"/>
</dbReference>
<evidence type="ECO:0000313" key="10">
    <source>
        <dbReference type="EMBL" id="KAK3278779.1"/>
    </source>
</evidence>
<evidence type="ECO:0000256" key="1">
    <source>
        <dbReference type="ARBA" id="ARBA00001961"/>
    </source>
</evidence>
<organism evidence="10 11">
    <name type="scientific">Cymbomonas tetramitiformis</name>
    <dbReference type="NCBI Taxonomy" id="36881"/>
    <lineage>
        <taxon>Eukaryota</taxon>
        <taxon>Viridiplantae</taxon>
        <taxon>Chlorophyta</taxon>
        <taxon>Pyramimonadophyceae</taxon>
        <taxon>Pyramimonadales</taxon>
        <taxon>Pyramimonadaceae</taxon>
        <taxon>Cymbomonas</taxon>
    </lineage>
</organism>
<dbReference type="Gene3D" id="2.60.120.620">
    <property type="entry name" value="q2cbj1_9rhob like domain"/>
    <property type="match status" value="1"/>
</dbReference>
<dbReference type="GO" id="GO:0005789">
    <property type="term" value="C:endoplasmic reticulum membrane"/>
    <property type="evidence" value="ECO:0007669"/>
    <property type="project" value="UniProtKB-SubCell"/>
</dbReference>
<dbReference type="PANTHER" id="PTHR10869">
    <property type="entry name" value="PROLYL 4-HYDROXYLASE ALPHA SUBUNIT"/>
    <property type="match status" value="1"/>
</dbReference>
<protein>
    <recommendedName>
        <fullName evidence="9">Fe2OG dioxygenase domain-containing protein</fullName>
    </recommendedName>
</protein>
<keyword evidence="5" id="KW-0560">Oxidoreductase</keyword>
<comment type="subcellular location">
    <subcellularLocation>
        <location evidence="2">Endoplasmic reticulum membrane</location>
        <topology evidence="2">Single-pass type II membrane protein</topology>
    </subcellularLocation>
</comment>
<gene>
    <name evidence="10" type="ORF">CYMTET_13302</name>
</gene>
<dbReference type="GO" id="GO:0031418">
    <property type="term" value="F:L-ascorbic acid binding"/>
    <property type="evidence" value="ECO:0007669"/>
    <property type="project" value="InterPro"/>
</dbReference>
<reference evidence="10 11" key="1">
    <citation type="journal article" date="2015" name="Genome Biol. Evol.">
        <title>Comparative Genomics of a Bacterivorous Green Alga Reveals Evolutionary Causalities and Consequences of Phago-Mixotrophic Mode of Nutrition.</title>
        <authorList>
            <person name="Burns J.A."/>
            <person name="Paasch A."/>
            <person name="Narechania A."/>
            <person name="Kim E."/>
        </authorList>
    </citation>
    <scope>NUCLEOTIDE SEQUENCE [LARGE SCALE GENOMIC DNA]</scope>
    <source>
        <strain evidence="10 11">PLY_AMNH</strain>
    </source>
</reference>
<dbReference type="PROSITE" id="PS51471">
    <property type="entry name" value="FE2OG_OXY"/>
    <property type="match status" value="1"/>
</dbReference>
<dbReference type="InterPro" id="IPR006620">
    <property type="entry name" value="Pro_4_hyd_alph"/>
</dbReference>
<evidence type="ECO:0000259" key="9">
    <source>
        <dbReference type="PROSITE" id="PS51471"/>
    </source>
</evidence>
<keyword evidence="4" id="KW-0223">Dioxygenase</keyword>
<dbReference type="InterPro" id="IPR005123">
    <property type="entry name" value="Oxoglu/Fe-dep_dioxygenase_dom"/>
</dbReference>
<keyword evidence="11" id="KW-1185">Reference proteome</keyword>
<evidence type="ECO:0000256" key="5">
    <source>
        <dbReference type="ARBA" id="ARBA00023002"/>
    </source>
</evidence>
<dbReference type="Pfam" id="PF13640">
    <property type="entry name" value="2OG-FeII_Oxy_3"/>
    <property type="match status" value="1"/>
</dbReference>
<comment type="catalytic activity">
    <reaction evidence="7">
        <text>L-prolyl-[collagen] + 2-oxoglutarate + O2 = trans-4-hydroxy-L-prolyl-[collagen] + succinate + CO2</text>
        <dbReference type="Rhea" id="RHEA:18945"/>
        <dbReference type="Rhea" id="RHEA-COMP:11676"/>
        <dbReference type="Rhea" id="RHEA-COMP:11680"/>
        <dbReference type="ChEBI" id="CHEBI:15379"/>
        <dbReference type="ChEBI" id="CHEBI:16526"/>
        <dbReference type="ChEBI" id="CHEBI:16810"/>
        <dbReference type="ChEBI" id="CHEBI:30031"/>
        <dbReference type="ChEBI" id="CHEBI:50342"/>
        <dbReference type="ChEBI" id="CHEBI:61965"/>
        <dbReference type="EC" id="1.14.11.2"/>
    </reaction>
</comment>
<dbReference type="InterPro" id="IPR044862">
    <property type="entry name" value="Pro_4_hyd_alph_FE2OG_OXY"/>
</dbReference>
<sequence length="353" mass="39275">MLTVSRNCQQNNARVQKKEALRQPGSALMRTGVTRRRLLSSSISCTATSENSQAQLPQIIKINPALFDSGGLNVTQESDESQNSFRQLLGTQFLQLNLDFPGLRLVNVDPPIFTVDNLLSEDLCDEIIKDASRSGNLRQSGIGGGEDGVDIRTSSSLAFTTELLQRQPSLKQHLAKLLYQARKLIEIDSWDQQDEAFQRPSGPGQYAFELPQVARYRSGEHFLAHEDAFPVKVSQDKQYQRRATLLCYLNDVSEGGETRFEHVDIDVKPAKGKGLIFFPSFANGAPDHRTLHTAVDAVEEKWVTQLWVSWGLPARPVPGSFVQAEKTVTKRQKQRGKGKKEGTPAPKSKGFGR</sequence>
<feature type="region of interest" description="Disordered" evidence="8">
    <location>
        <begin position="323"/>
        <end position="353"/>
    </location>
</feature>
<comment type="caution">
    <text evidence="10">The sequence shown here is derived from an EMBL/GenBank/DDBJ whole genome shotgun (WGS) entry which is preliminary data.</text>
</comment>
<proteinExistence type="predicted"/>
<keyword evidence="6" id="KW-0408">Iron</keyword>
<dbReference type="Proteomes" id="UP001190700">
    <property type="component" value="Unassembled WGS sequence"/>
</dbReference>
<evidence type="ECO:0000256" key="8">
    <source>
        <dbReference type="SAM" id="MobiDB-lite"/>
    </source>
</evidence>
<dbReference type="AlphaFoldDB" id="A0AAE0LBJ1"/>
<dbReference type="EMBL" id="LGRX02005287">
    <property type="protein sequence ID" value="KAK3278779.1"/>
    <property type="molecule type" value="Genomic_DNA"/>
</dbReference>
<feature type="compositionally biased region" description="Basic residues" evidence="8">
    <location>
        <begin position="329"/>
        <end position="338"/>
    </location>
</feature>
<evidence type="ECO:0000256" key="7">
    <source>
        <dbReference type="ARBA" id="ARBA00049169"/>
    </source>
</evidence>
<evidence type="ECO:0000256" key="3">
    <source>
        <dbReference type="ARBA" id="ARBA00022723"/>
    </source>
</evidence>
<name>A0AAE0LBJ1_9CHLO</name>
<evidence type="ECO:0000256" key="6">
    <source>
        <dbReference type="ARBA" id="ARBA00023004"/>
    </source>
</evidence>
<evidence type="ECO:0000256" key="2">
    <source>
        <dbReference type="ARBA" id="ARBA00004648"/>
    </source>
</evidence>
<keyword evidence="3" id="KW-0479">Metal-binding</keyword>
<dbReference type="InterPro" id="IPR045054">
    <property type="entry name" value="P4HA-like"/>
</dbReference>
<accession>A0AAE0LBJ1</accession>
<dbReference type="GO" id="GO:0004656">
    <property type="term" value="F:procollagen-proline 4-dioxygenase activity"/>
    <property type="evidence" value="ECO:0007669"/>
    <property type="project" value="UniProtKB-EC"/>
</dbReference>